<dbReference type="CDD" id="cd22160">
    <property type="entry name" value="F-box_AtFBL13-like"/>
    <property type="match status" value="1"/>
</dbReference>
<dbReference type="SUPFAM" id="SSF81383">
    <property type="entry name" value="F-box domain"/>
    <property type="match status" value="1"/>
</dbReference>
<dbReference type="InterPro" id="IPR055357">
    <property type="entry name" value="LRR_At1g61320_AtMIF1"/>
</dbReference>
<dbReference type="InterPro" id="IPR036047">
    <property type="entry name" value="F-box-like_dom_sf"/>
</dbReference>
<dbReference type="InterPro" id="IPR053781">
    <property type="entry name" value="F-box_AtFBL13-like"/>
</dbReference>
<dbReference type="PROSITE" id="PS50181">
    <property type="entry name" value="FBOX"/>
    <property type="match status" value="1"/>
</dbReference>
<proteinExistence type="predicted"/>
<feature type="region of interest" description="Disordered" evidence="1">
    <location>
        <begin position="461"/>
        <end position="510"/>
    </location>
</feature>
<keyword evidence="4" id="KW-1185">Reference proteome</keyword>
<feature type="compositionally biased region" description="Low complexity" evidence="1">
    <location>
        <begin position="495"/>
        <end position="505"/>
    </location>
</feature>
<dbReference type="AlphaFoldDB" id="A0AAV6XVC8"/>
<evidence type="ECO:0000313" key="3">
    <source>
        <dbReference type="EMBL" id="KAG8386966.1"/>
    </source>
</evidence>
<feature type="compositionally biased region" description="Low complexity" evidence="1">
    <location>
        <begin position="467"/>
        <end position="484"/>
    </location>
</feature>
<dbReference type="InterPro" id="IPR032675">
    <property type="entry name" value="LRR_dom_sf"/>
</dbReference>
<dbReference type="PANTHER" id="PTHR34145">
    <property type="entry name" value="OS02G0105600 PROTEIN"/>
    <property type="match status" value="1"/>
</dbReference>
<evidence type="ECO:0000259" key="2">
    <source>
        <dbReference type="PROSITE" id="PS50181"/>
    </source>
</evidence>
<organism evidence="3 4">
    <name type="scientific">Buddleja alternifolia</name>
    <dbReference type="NCBI Taxonomy" id="168488"/>
    <lineage>
        <taxon>Eukaryota</taxon>
        <taxon>Viridiplantae</taxon>
        <taxon>Streptophyta</taxon>
        <taxon>Embryophyta</taxon>
        <taxon>Tracheophyta</taxon>
        <taxon>Spermatophyta</taxon>
        <taxon>Magnoliopsida</taxon>
        <taxon>eudicotyledons</taxon>
        <taxon>Gunneridae</taxon>
        <taxon>Pentapetalae</taxon>
        <taxon>asterids</taxon>
        <taxon>lamiids</taxon>
        <taxon>Lamiales</taxon>
        <taxon>Scrophulariaceae</taxon>
        <taxon>Buddlejeae</taxon>
        <taxon>Buddleja</taxon>
    </lineage>
</organism>
<dbReference type="Pfam" id="PF00646">
    <property type="entry name" value="F-box"/>
    <property type="match status" value="1"/>
</dbReference>
<comment type="caution">
    <text evidence="3">The sequence shown here is derived from an EMBL/GenBank/DDBJ whole genome shotgun (WGS) entry which is preliminary data.</text>
</comment>
<name>A0AAV6XVC8_9LAMI</name>
<dbReference type="PANTHER" id="PTHR34145:SF28">
    <property type="entry name" value="F-BOX DOMAIN-CONTAINING PROTEIN"/>
    <property type="match status" value="1"/>
</dbReference>
<reference evidence="3" key="1">
    <citation type="submission" date="2019-10" db="EMBL/GenBank/DDBJ databases">
        <authorList>
            <person name="Zhang R."/>
            <person name="Pan Y."/>
            <person name="Wang J."/>
            <person name="Ma R."/>
            <person name="Yu S."/>
        </authorList>
    </citation>
    <scope>NUCLEOTIDE SEQUENCE</scope>
    <source>
        <strain evidence="3">LA-IB0</strain>
        <tissue evidence="3">Leaf</tissue>
    </source>
</reference>
<sequence length="783" mass="89949">MAESRSIDDLPEGLLLHILSFLPTIDAVSASLLSRKWRNLWHHIPTLNFDMRSNSRDFFADFITQTLFLRPHTTPIHSFRLLFSYRNYLRTQIQVDSWVRHAIAFGAADLRLSFDDDLFIFGNIGIGIGIGRRIDAESDTDSDDSYTYQKYEFHFSDLKNSCCSVRVLELVNCDIIWPNTVPTDAAFSSLTSVSLHDVSLADEELFALVSSCVNLEFLHLSNLDRLHDFKIHSQTLKELKLGYFKFQLSLDDEGYLEICAPNLNTITFHCFSMAEYCSKDLSSLVEARVNFLDRSEDDFDCWCDIMILLSGIERLTVQNMRLNRDVWLEVFDTKDISESPPFKNLKYLELQTGFAEYDLVGIAAFLELCPDLETLVLDYFYKTDDSLSEEFKSNPLTFHIPCLKKVKMKSYNGSDKELYFVELLKMHKVVLQKIVAFPQKVDEKLLHSVVLLDDINHISTKHRQSQERGSSSTSSPPFQRSTPFELPYSPENGISSPKPSSSVPYPLFPPPLQLPHPNPSRLRHAIASGATVISLSCNDDIFVFRIPEAAAESDTGGDSDDDDDDSDTYYNLTGEEFFAMVSSCINLEFLSLSNLDRFRNFKIHSNTLKELELGYFNIDLFRTDKGYLEIHAPNLHTINFDARRIYRLWLKLTGIEQLNVQNMRLNPDVWLEVFDTKDISESPPFKNLKYLELQTGCAEYDLVGIGAFLELCPDLETLVVDYFYKTDDSLSEDFKSNPPILHVPRLKQLKMKSYNGTEKELYFVELLKMHKSRHDKQRVAGLE</sequence>
<dbReference type="Gene3D" id="1.20.1280.50">
    <property type="match status" value="1"/>
</dbReference>
<gene>
    <name evidence="3" type="ORF">BUALT_Bualt03G0203600</name>
</gene>
<dbReference type="Proteomes" id="UP000826271">
    <property type="component" value="Unassembled WGS sequence"/>
</dbReference>
<dbReference type="InterPro" id="IPR001810">
    <property type="entry name" value="F-box_dom"/>
</dbReference>
<evidence type="ECO:0000256" key="1">
    <source>
        <dbReference type="SAM" id="MobiDB-lite"/>
    </source>
</evidence>
<dbReference type="Gene3D" id="3.80.10.10">
    <property type="entry name" value="Ribonuclease Inhibitor"/>
    <property type="match status" value="2"/>
</dbReference>
<dbReference type="InterPro" id="IPR053772">
    <property type="entry name" value="At1g61320/At1g61330-like"/>
</dbReference>
<protein>
    <recommendedName>
        <fullName evidence="2">F-box domain-containing protein</fullName>
    </recommendedName>
</protein>
<evidence type="ECO:0000313" key="4">
    <source>
        <dbReference type="Proteomes" id="UP000826271"/>
    </source>
</evidence>
<dbReference type="SMART" id="SM00256">
    <property type="entry name" value="FBOX"/>
    <property type="match status" value="1"/>
</dbReference>
<dbReference type="Pfam" id="PF23622">
    <property type="entry name" value="LRR_At1g61320_AtMIF1"/>
    <property type="match status" value="1"/>
</dbReference>
<dbReference type="SUPFAM" id="SSF52047">
    <property type="entry name" value="RNI-like"/>
    <property type="match status" value="2"/>
</dbReference>
<dbReference type="EMBL" id="WHWC01000003">
    <property type="protein sequence ID" value="KAG8386966.1"/>
    <property type="molecule type" value="Genomic_DNA"/>
</dbReference>
<feature type="domain" description="F-box" evidence="2">
    <location>
        <begin position="4"/>
        <end position="52"/>
    </location>
</feature>
<accession>A0AAV6XVC8</accession>